<evidence type="ECO:0000256" key="1">
    <source>
        <dbReference type="ARBA" id="ARBA00003767"/>
    </source>
</evidence>
<keyword evidence="6" id="KW-0862">Zinc</keyword>
<sequence length="1425" mass="159491">TEISAGIFSLLHHYKEQHIKIIKHIVLTCTVLILYFLRRRVDEARTSHYIFYFLASIKFNKRLRCNGGCSPKMSEELLSLKWNNHQSHFVDILTFLREQEIFIDATLACGGKLYPAHKFVLSTCSDYFKQMFTKNPSKHPIVFMKDVSCRDLEALLDFMYNGEVNVPQSSLGSLIKTAEGLQIKGLAVPDDPPIPSKREAALLRDRRELKASRDNSYSPSPKRLRGKDKSPTPFSNSRSKSPTIPVHPSTAGSATPTALVTTGGDNSNAIDEDSRTSALSDSGVKTNSSNNSNNNNHLNSEDIDSLSRVLNREPSPGPSGLHKNTPQHSKEEELDIKQEDVVDLGEHEEGDWGGVGDGDGRGDESLDDGGGGDSLTSENNTPNFSDVLGPAADGSLNTSGDPAMLLGGSFVPGVMGAHVTGGAPLWHMNRSVSSSSSTLAAAAAIAAATASDDAMQQSNWEGHHVLMGAIGGRGPYRQSQIRTRLSIIESDGLIPDLPFHPMVLLDEVGSLRPHMCNFCGRRFKRKDHRLEHERIHTGERPFVCGVCGRAFIQKHQLVSHSRRKHESRGRSSVAAGSSGKQQHEGGGGNLGRRQHALVGGDFTLPVYLKSSTSNTTTSTSTIVTSTTASPNVTIAVPGWIGKLDICGDLLYRSLKLRVTGYPPPPLPPQHHHHQNLSHHDHHHNKTTHSPTRKVSSQMAPSLPSSNSNSADRPFVCQFCDNRFKTKQHLVQHVRLHTGEKPYVCSYCFERLSNEAVLSPPPPPLPSDSLVVAPTSSSSYSVSPFWRTKKLPIELLAEEVSFSPSNKTFDFRYKEDYREFYNSSLNHLSVRGFETLLDRPFKCSYCPMSFKRKYTLQEHVRIHLGQRPYSCSTCGKSFTQSSSLGKHLKDGDQHHRPFPCKFCEARFKKKQHLQNHERIHTGEKYVCYLCGQGFSRLHILKHHNLLVNPLNYIESTLIASQEFLLKSCSSSSSSLLSANNEEVLRPYVCEICHMRFKLKHHVGQHMRVHTGERPYLCSKCGKTFSQQEAKKTILLLQDLARRYSIGGGETSWWLPSSWSSLSRSALTDLEKKHSCPFCFKSFHRRDHLRQHVRIHTGEKPYKCPACGREFNQRTPLISHKKNFGLQGQVLIHSHIPVRHQQFQMKCQLGVLIADLTPADSVSSDLRGEIILPFTFVNIQGNDHLYVLVVAKESHLSGSRGGQGVISCQYCGKLYQYQSQFEIHLRTHTGERPYLCVFCNKSFIHRHHLKRHTEKSHSQDLIFYTPQTNVSSSGPGLPSMSPATARIEEEALRRHVCKICWKSFKRRDHLVEHVRTHTGEKPYMCQICIQMLMAAAAAAVATTPSLPSPSCSSRIVTSEAETHSRQRQNVKPHLCTVCLRSFKKKDHLREHSVIHTGEKPHVCPYCQKRFTRKRTVKSHIAISHNNV</sequence>
<keyword evidence="8" id="KW-0238">DNA-binding</keyword>
<dbReference type="InterPro" id="IPR036236">
    <property type="entry name" value="Znf_C2H2_sf"/>
</dbReference>
<proteinExistence type="predicted"/>
<feature type="domain" description="C2H2-type" evidence="14">
    <location>
        <begin position="840"/>
        <end position="867"/>
    </location>
</feature>
<evidence type="ECO:0000313" key="15">
    <source>
        <dbReference type="EMBL" id="KAB7507104.1"/>
    </source>
</evidence>
<dbReference type="PROSITE" id="PS50097">
    <property type="entry name" value="BTB"/>
    <property type="match status" value="1"/>
</dbReference>
<feature type="region of interest" description="Disordered" evidence="12">
    <location>
        <begin position="661"/>
        <end position="709"/>
    </location>
</feature>
<feature type="domain" description="C2H2-type" evidence="14">
    <location>
        <begin position="1371"/>
        <end position="1398"/>
    </location>
</feature>
<dbReference type="Proteomes" id="UP000326759">
    <property type="component" value="Unassembled WGS sequence"/>
</dbReference>
<evidence type="ECO:0000256" key="3">
    <source>
        <dbReference type="ARBA" id="ARBA00022723"/>
    </source>
</evidence>
<dbReference type="SUPFAM" id="SSF57667">
    <property type="entry name" value="beta-beta-alpha zinc fingers"/>
    <property type="match status" value="9"/>
</dbReference>
<dbReference type="FunFam" id="3.30.160.60:FF:000624">
    <property type="entry name" value="zinc finger protein 697"/>
    <property type="match status" value="1"/>
</dbReference>
<dbReference type="Pfam" id="PF00651">
    <property type="entry name" value="BTB"/>
    <property type="match status" value="1"/>
</dbReference>
<dbReference type="SUPFAM" id="SSF54695">
    <property type="entry name" value="POZ domain"/>
    <property type="match status" value="1"/>
</dbReference>
<evidence type="ECO:0000259" key="13">
    <source>
        <dbReference type="PROSITE" id="PS50097"/>
    </source>
</evidence>
<dbReference type="FunFam" id="3.30.160.60:FF:000446">
    <property type="entry name" value="Zinc finger protein"/>
    <property type="match status" value="1"/>
</dbReference>
<feature type="compositionally biased region" description="Polar residues" evidence="12">
    <location>
        <begin position="374"/>
        <end position="384"/>
    </location>
</feature>
<accession>A0A5N5TLQ0</accession>
<keyword evidence="10" id="KW-0539">Nucleus</keyword>
<dbReference type="InterPro" id="IPR011333">
    <property type="entry name" value="SKP1/BTB/POZ_sf"/>
</dbReference>
<dbReference type="FunFam" id="3.30.160.60:FF:002343">
    <property type="entry name" value="Zinc finger protein 33A"/>
    <property type="match status" value="1"/>
</dbReference>
<feature type="domain" description="C2H2-type" evidence="14">
    <location>
        <begin position="714"/>
        <end position="741"/>
    </location>
</feature>
<evidence type="ECO:0000256" key="4">
    <source>
        <dbReference type="ARBA" id="ARBA00022737"/>
    </source>
</evidence>
<dbReference type="FunFam" id="3.30.160.60:FF:000045">
    <property type="entry name" value="ZFP69 zinc finger protein B"/>
    <property type="match status" value="1"/>
</dbReference>
<gene>
    <name evidence="15" type="ORF">Anas_03496</name>
</gene>
<dbReference type="GO" id="GO:0000981">
    <property type="term" value="F:DNA-binding transcription factor activity, RNA polymerase II-specific"/>
    <property type="evidence" value="ECO:0007669"/>
    <property type="project" value="TreeGrafter"/>
</dbReference>
<reference evidence="15 16" key="1">
    <citation type="journal article" date="2019" name="PLoS Biol.">
        <title>Sex chromosomes control vertical transmission of feminizing Wolbachia symbionts in an isopod.</title>
        <authorList>
            <person name="Becking T."/>
            <person name="Chebbi M.A."/>
            <person name="Giraud I."/>
            <person name="Moumen B."/>
            <person name="Laverre T."/>
            <person name="Caubet Y."/>
            <person name="Peccoud J."/>
            <person name="Gilbert C."/>
            <person name="Cordaux R."/>
        </authorList>
    </citation>
    <scope>NUCLEOTIDE SEQUENCE [LARGE SCALE GENOMIC DNA]</scope>
    <source>
        <strain evidence="15">ANa2</strain>
        <tissue evidence="15">Whole body excluding digestive tract and cuticle</tissue>
    </source>
</reference>
<dbReference type="FunFam" id="3.30.160.60:FF:001732">
    <property type="entry name" value="Zgc:162936"/>
    <property type="match status" value="1"/>
</dbReference>
<dbReference type="SMART" id="SM00355">
    <property type="entry name" value="ZnF_C2H2"/>
    <property type="match status" value="15"/>
</dbReference>
<feature type="compositionally biased region" description="Low complexity" evidence="12">
    <location>
        <begin position="570"/>
        <end position="579"/>
    </location>
</feature>
<dbReference type="Gene3D" id="3.30.160.60">
    <property type="entry name" value="Classic Zinc Finger"/>
    <property type="match status" value="15"/>
</dbReference>
<dbReference type="CDD" id="cd18315">
    <property type="entry name" value="BTB_POZ_BAB-like"/>
    <property type="match status" value="1"/>
</dbReference>
<keyword evidence="3" id="KW-0479">Metal-binding</keyword>
<feature type="domain" description="C2H2-type" evidence="14">
    <location>
        <begin position="514"/>
        <end position="541"/>
    </location>
</feature>
<feature type="domain" description="C2H2-type" evidence="14">
    <location>
        <begin position="1232"/>
        <end position="1260"/>
    </location>
</feature>
<keyword evidence="16" id="KW-1185">Reference proteome</keyword>
<feature type="domain" description="C2H2-type" evidence="14">
    <location>
        <begin position="986"/>
        <end position="1013"/>
    </location>
</feature>
<feature type="compositionally biased region" description="Low complexity" evidence="12">
    <location>
        <begin position="699"/>
        <end position="709"/>
    </location>
</feature>
<comment type="caution">
    <text evidence="15">The sequence shown here is derived from an EMBL/GenBank/DDBJ whole genome shotgun (WGS) entry which is preliminary data.</text>
</comment>
<dbReference type="FunFam" id="3.30.160.60:FF:000621">
    <property type="entry name" value="FLT3-interacting zinc finger 1"/>
    <property type="match status" value="1"/>
</dbReference>
<dbReference type="GO" id="GO:0005694">
    <property type="term" value="C:chromosome"/>
    <property type="evidence" value="ECO:0007669"/>
    <property type="project" value="UniProtKB-ARBA"/>
</dbReference>
<feature type="domain" description="C2H2-type" evidence="14">
    <location>
        <begin position="868"/>
        <end position="898"/>
    </location>
</feature>
<feature type="compositionally biased region" description="Polar residues" evidence="12">
    <location>
        <begin position="276"/>
        <end position="286"/>
    </location>
</feature>
<feature type="domain" description="C2H2-type" evidence="14">
    <location>
        <begin position="897"/>
        <end position="924"/>
    </location>
</feature>
<feature type="compositionally biased region" description="Basic residues" evidence="12">
    <location>
        <begin position="669"/>
        <end position="686"/>
    </location>
</feature>
<feature type="compositionally biased region" description="Polar residues" evidence="12">
    <location>
        <begin position="232"/>
        <end position="242"/>
    </location>
</feature>
<dbReference type="InterPro" id="IPR013087">
    <property type="entry name" value="Znf_C2H2_type"/>
</dbReference>
<dbReference type="FunFam" id="3.30.160.60:FF:000363">
    <property type="entry name" value="Zinc finger protein 239"/>
    <property type="match status" value="1"/>
</dbReference>
<dbReference type="PANTHER" id="PTHR24381">
    <property type="entry name" value="ZINC FINGER PROTEIN"/>
    <property type="match status" value="1"/>
</dbReference>
<evidence type="ECO:0000256" key="12">
    <source>
        <dbReference type="SAM" id="MobiDB-lite"/>
    </source>
</evidence>
<dbReference type="SMART" id="SM00225">
    <property type="entry name" value="BTB"/>
    <property type="match status" value="1"/>
</dbReference>
<feature type="domain" description="C2H2-type" evidence="14">
    <location>
        <begin position="1072"/>
        <end position="1099"/>
    </location>
</feature>
<evidence type="ECO:0000256" key="2">
    <source>
        <dbReference type="ARBA" id="ARBA00004123"/>
    </source>
</evidence>
<evidence type="ECO:0000256" key="9">
    <source>
        <dbReference type="ARBA" id="ARBA00023163"/>
    </source>
</evidence>
<feature type="domain" description="C2H2-type" evidence="14">
    <location>
        <begin position="1399"/>
        <end position="1425"/>
    </location>
</feature>
<feature type="region of interest" description="Disordered" evidence="12">
    <location>
        <begin position="347"/>
        <end position="395"/>
    </location>
</feature>
<feature type="domain" description="BTB" evidence="13">
    <location>
        <begin position="103"/>
        <end position="168"/>
    </location>
</feature>
<dbReference type="Pfam" id="PF00096">
    <property type="entry name" value="zf-C2H2"/>
    <property type="match status" value="6"/>
</dbReference>
<keyword evidence="9" id="KW-0804">Transcription</keyword>
<name>A0A5N5TLQ0_9CRUS</name>
<evidence type="ECO:0000256" key="6">
    <source>
        <dbReference type="ARBA" id="ARBA00022833"/>
    </source>
</evidence>
<dbReference type="PROSITE" id="PS50157">
    <property type="entry name" value="ZINC_FINGER_C2H2_2"/>
    <property type="match status" value="14"/>
</dbReference>
<evidence type="ECO:0000256" key="11">
    <source>
        <dbReference type="PROSITE-ProRule" id="PRU00042"/>
    </source>
</evidence>
<feature type="domain" description="C2H2-type" evidence="14">
    <location>
        <begin position="1100"/>
        <end position="1132"/>
    </location>
</feature>
<dbReference type="GO" id="GO:0008270">
    <property type="term" value="F:zinc ion binding"/>
    <property type="evidence" value="ECO:0007669"/>
    <property type="project" value="UniProtKB-KW"/>
</dbReference>
<dbReference type="FunFam" id="3.30.160.60:FF:000702">
    <property type="entry name" value="Transcription factor E4F1 isoform 1"/>
    <property type="match status" value="1"/>
</dbReference>
<dbReference type="PROSITE" id="PS00028">
    <property type="entry name" value="ZINC_FINGER_C2H2_1"/>
    <property type="match status" value="12"/>
</dbReference>
<feature type="non-terminal residue" evidence="15">
    <location>
        <position position="1"/>
    </location>
</feature>
<evidence type="ECO:0000259" key="14">
    <source>
        <dbReference type="PROSITE" id="PS50157"/>
    </source>
</evidence>
<dbReference type="InterPro" id="IPR000210">
    <property type="entry name" value="BTB/POZ_dom"/>
</dbReference>
<feature type="compositionally biased region" description="Low complexity" evidence="12">
    <location>
        <begin position="287"/>
        <end position="298"/>
    </location>
</feature>
<feature type="domain" description="C2H2-type" evidence="14">
    <location>
        <begin position="1204"/>
        <end position="1231"/>
    </location>
</feature>
<protein>
    <submittedName>
        <fullName evidence="15">Zinc finger protein</fullName>
    </submittedName>
</protein>
<keyword evidence="4" id="KW-0677">Repeat</keyword>
<evidence type="ECO:0000256" key="5">
    <source>
        <dbReference type="ARBA" id="ARBA00022771"/>
    </source>
</evidence>
<comment type="subcellular location">
    <subcellularLocation>
        <location evidence="2">Nucleus</location>
    </subcellularLocation>
</comment>
<feature type="region of interest" description="Disordered" evidence="12">
    <location>
        <begin position="558"/>
        <end position="594"/>
    </location>
</feature>
<dbReference type="GO" id="GO:0005634">
    <property type="term" value="C:nucleus"/>
    <property type="evidence" value="ECO:0007669"/>
    <property type="project" value="UniProtKB-SubCell"/>
</dbReference>
<dbReference type="GO" id="GO:0000977">
    <property type="term" value="F:RNA polymerase II transcription regulatory region sequence-specific DNA binding"/>
    <property type="evidence" value="ECO:0007669"/>
    <property type="project" value="TreeGrafter"/>
</dbReference>
<evidence type="ECO:0000256" key="7">
    <source>
        <dbReference type="ARBA" id="ARBA00023015"/>
    </source>
</evidence>
<feature type="domain" description="C2H2-type" evidence="14">
    <location>
        <begin position="1293"/>
        <end position="1320"/>
    </location>
</feature>
<keyword evidence="7" id="KW-0805">Transcription regulation</keyword>
<dbReference type="Gene3D" id="3.30.710.10">
    <property type="entry name" value="Potassium Channel Kv1.1, Chain A"/>
    <property type="match status" value="1"/>
</dbReference>
<dbReference type="FunFam" id="3.30.160.60:FF:000145">
    <property type="entry name" value="Zinc finger protein 574"/>
    <property type="match status" value="3"/>
</dbReference>
<feature type="compositionally biased region" description="Basic and acidic residues" evidence="12">
    <location>
        <begin position="203"/>
        <end position="213"/>
    </location>
</feature>
<evidence type="ECO:0000256" key="10">
    <source>
        <dbReference type="ARBA" id="ARBA00023242"/>
    </source>
</evidence>
<feature type="compositionally biased region" description="Polar residues" evidence="12">
    <location>
        <begin position="250"/>
        <end position="269"/>
    </location>
</feature>
<evidence type="ECO:0000313" key="16">
    <source>
        <dbReference type="Proteomes" id="UP000326759"/>
    </source>
</evidence>
<dbReference type="PANTHER" id="PTHR24381:SF393">
    <property type="entry name" value="CHROMATIN-LINKED ADAPTOR FOR MSL PROTEINS, ISOFORM B"/>
    <property type="match status" value="1"/>
</dbReference>
<dbReference type="OrthoDB" id="6359816at2759"/>
<evidence type="ECO:0000256" key="8">
    <source>
        <dbReference type="ARBA" id="ARBA00023125"/>
    </source>
</evidence>
<comment type="function">
    <text evidence="1">May be involved in transcriptional regulation.</text>
</comment>
<feature type="region of interest" description="Disordered" evidence="12">
    <location>
        <begin position="203"/>
        <end position="335"/>
    </location>
</feature>
<dbReference type="EMBL" id="SEYY01000500">
    <property type="protein sequence ID" value="KAB7507104.1"/>
    <property type="molecule type" value="Genomic_DNA"/>
</dbReference>
<organism evidence="15 16">
    <name type="scientific">Armadillidium nasatum</name>
    <dbReference type="NCBI Taxonomy" id="96803"/>
    <lineage>
        <taxon>Eukaryota</taxon>
        <taxon>Metazoa</taxon>
        <taxon>Ecdysozoa</taxon>
        <taxon>Arthropoda</taxon>
        <taxon>Crustacea</taxon>
        <taxon>Multicrustacea</taxon>
        <taxon>Malacostraca</taxon>
        <taxon>Eumalacostraca</taxon>
        <taxon>Peracarida</taxon>
        <taxon>Isopoda</taxon>
        <taxon>Oniscidea</taxon>
        <taxon>Crinocheta</taxon>
        <taxon>Armadillidiidae</taxon>
        <taxon>Armadillidium</taxon>
    </lineage>
</organism>
<feature type="domain" description="C2H2-type" evidence="14">
    <location>
        <begin position="542"/>
        <end position="570"/>
    </location>
</feature>
<feature type="non-terminal residue" evidence="15">
    <location>
        <position position="1425"/>
    </location>
</feature>
<dbReference type="GO" id="GO:0045893">
    <property type="term" value="P:positive regulation of DNA-templated transcription"/>
    <property type="evidence" value="ECO:0007669"/>
    <property type="project" value="UniProtKB-ARBA"/>
</dbReference>
<keyword evidence="5 11" id="KW-0863">Zinc-finger</keyword>